<protein>
    <recommendedName>
        <fullName evidence="3">Thioredoxin domain-containing protein</fullName>
    </recommendedName>
</protein>
<organism evidence="1 2">
    <name type="scientific">Tritrichomonas musculus</name>
    <dbReference type="NCBI Taxonomy" id="1915356"/>
    <lineage>
        <taxon>Eukaryota</taxon>
        <taxon>Metamonada</taxon>
        <taxon>Parabasalia</taxon>
        <taxon>Tritrichomonadida</taxon>
        <taxon>Tritrichomonadidae</taxon>
        <taxon>Tritrichomonas</taxon>
    </lineage>
</organism>
<sequence>MILSLFLLFERIKKPIGEANYLPRLSGINLTQLISKNSFCIIIYTSNLNARFDFINFAIAKYSSHIKFAIASMNESIAPKLLLNGEKTSFSIVPYKNGQKIETIAAPKTAIAFANWCEKITRPSNLRINHIDQLRRILLEPGVALFGVNMISRPDYVKDNNIPFYSINQTYFKYLGISISSGLYIYRSSDRQLIKTGDNYKKFTKSPLFDFSLLFKSSNEIDEQMVNSSSHLFGGFFVDRENINQTANEASILIKLAHKYKSINFGLIEGETANKLAMISQLQFIKRPFFVLFNNNNLNQLQCRYVTFSKDINLIETFIDDILSKKQDITSISEKGDQAKLCYNNFNIVINDNQENDILVLFSDNLQRRSSRLLYFLAEKALTMINSKYDSKKIVLYTYDLSQNEIPNDLQIIYENNNGNSIKALVLYPKGKDKDELYYEGDESFYDMIDFISSSVSFKCEVPDFDEDEVMKDIIDRINPKFVGFKENLADEREKREKGEYNEESL</sequence>
<proteinExistence type="predicted"/>
<gene>
    <name evidence="1" type="ORF">M9Y10_033325</name>
</gene>
<dbReference type="Proteomes" id="UP001470230">
    <property type="component" value="Unassembled WGS sequence"/>
</dbReference>
<accession>A0ABR2KBT7</accession>
<evidence type="ECO:0000313" key="2">
    <source>
        <dbReference type="Proteomes" id="UP001470230"/>
    </source>
</evidence>
<evidence type="ECO:0008006" key="3">
    <source>
        <dbReference type="Google" id="ProtNLM"/>
    </source>
</evidence>
<evidence type="ECO:0000313" key="1">
    <source>
        <dbReference type="EMBL" id="KAK8888594.1"/>
    </source>
</evidence>
<dbReference type="EMBL" id="JAPFFF010000005">
    <property type="protein sequence ID" value="KAK8888594.1"/>
    <property type="molecule type" value="Genomic_DNA"/>
</dbReference>
<comment type="caution">
    <text evidence="1">The sequence shown here is derived from an EMBL/GenBank/DDBJ whole genome shotgun (WGS) entry which is preliminary data.</text>
</comment>
<reference evidence="1 2" key="1">
    <citation type="submission" date="2024-04" db="EMBL/GenBank/DDBJ databases">
        <title>Tritrichomonas musculus Genome.</title>
        <authorList>
            <person name="Alves-Ferreira E."/>
            <person name="Grigg M."/>
            <person name="Lorenzi H."/>
            <person name="Galac M."/>
        </authorList>
    </citation>
    <scope>NUCLEOTIDE SEQUENCE [LARGE SCALE GENOMIC DNA]</scope>
    <source>
        <strain evidence="1 2">EAF2021</strain>
    </source>
</reference>
<name>A0ABR2KBT7_9EUKA</name>
<keyword evidence="2" id="KW-1185">Reference proteome</keyword>